<dbReference type="GO" id="GO:0051301">
    <property type="term" value="P:cell division"/>
    <property type="evidence" value="ECO:0007669"/>
    <property type="project" value="UniProtKB-KW"/>
</dbReference>
<dbReference type="Pfam" id="PF02687">
    <property type="entry name" value="FtsX"/>
    <property type="match status" value="1"/>
</dbReference>
<comment type="subunit">
    <text evidence="3">Forms a membrane-associated complex with FtsE.</text>
</comment>
<evidence type="ECO:0000256" key="2">
    <source>
        <dbReference type="ARBA" id="ARBA00007379"/>
    </source>
</evidence>
<keyword evidence="17" id="KW-1185">Reference proteome</keyword>
<evidence type="ECO:0000256" key="6">
    <source>
        <dbReference type="ARBA" id="ARBA00022519"/>
    </source>
</evidence>
<evidence type="ECO:0000259" key="15">
    <source>
        <dbReference type="Pfam" id="PF18075"/>
    </source>
</evidence>
<evidence type="ECO:0000256" key="7">
    <source>
        <dbReference type="ARBA" id="ARBA00022618"/>
    </source>
</evidence>
<evidence type="ECO:0000256" key="5">
    <source>
        <dbReference type="ARBA" id="ARBA00022475"/>
    </source>
</evidence>
<dbReference type="InterPro" id="IPR047590">
    <property type="entry name" value="FtsX_proteobact-type"/>
</dbReference>
<keyword evidence="7 12" id="KW-0132">Cell division</keyword>
<evidence type="ECO:0000313" key="16">
    <source>
        <dbReference type="EMBL" id="TYO98744.1"/>
    </source>
</evidence>
<evidence type="ECO:0000256" key="1">
    <source>
        <dbReference type="ARBA" id="ARBA00004429"/>
    </source>
</evidence>
<dbReference type="GO" id="GO:0032153">
    <property type="term" value="C:cell division site"/>
    <property type="evidence" value="ECO:0007669"/>
    <property type="project" value="TreeGrafter"/>
</dbReference>
<reference evidence="16 17" key="1">
    <citation type="submission" date="2019-07" db="EMBL/GenBank/DDBJ databases">
        <title>Genomic Encyclopedia of Type Strains, Phase IV (KMG-IV): sequencing the most valuable type-strain genomes for metagenomic binning, comparative biology and taxonomic classification.</title>
        <authorList>
            <person name="Goeker M."/>
        </authorList>
    </citation>
    <scope>NUCLEOTIDE SEQUENCE [LARGE SCALE GENOMIC DNA]</scope>
    <source>
        <strain evidence="16 17">SS015</strain>
    </source>
</reference>
<evidence type="ECO:0000256" key="8">
    <source>
        <dbReference type="ARBA" id="ARBA00022692"/>
    </source>
</evidence>
<dbReference type="GO" id="GO:0005886">
    <property type="term" value="C:plasma membrane"/>
    <property type="evidence" value="ECO:0007669"/>
    <property type="project" value="UniProtKB-SubCell"/>
</dbReference>
<keyword evidence="8 13" id="KW-0812">Transmembrane</keyword>
<feature type="domain" description="FtsX extracellular" evidence="15">
    <location>
        <begin position="57"/>
        <end position="145"/>
    </location>
</feature>
<evidence type="ECO:0000256" key="13">
    <source>
        <dbReference type="SAM" id="Phobius"/>
    </source>
</evidence>
<feature type="domain" description="ABC3 transporter permease C-terminal" evidence="14">
    <location>
        <begin position="176"/>
        <end position="296"/>
    </location>
</feature>
<dbReference type="PANTHER" id="PTHR47755:SF1">
    <property type="entry name" value="CELL DIVISION PROTEIN FTSX"/>
    <property type="match status" value="1"/>
</dbReference>
<dbReference type="InterPro" id="IPR003838">
    <property type="entry name" value="ABC3_permease_C"/>
</dbReference>
<dbReference type="AlphaFoldDB" id="A0A5D3WK62"/>
<dbReference type="PIRSF" id="PIRSF003097">
    <property type="entry name" value="FtsX"/>
    <property type="match status" value="1"/>
</dbReference>
<comment type="subcellular location">
    <subcellularLocation>
        <location evidence="1">Cell inner membrane</location>
        <topology evidence="1">Multi-pass membrane protein</topology>
    </subcellularLocation>
</comment>
<dbReference type="PANTHER" id="PTHR47755">
    <property type="entry name" value="CELL DIVISION PROTEIN FTSX"/>
    <property type="match status" value="1"/>
</dbReference>
<name>A0A5D3WK62_9BACT</name>
<sequence length="297" mass="33214">MRRLIYLVVRALRNMSQSPFLCAAAVGTVTVSLLILAFFALVVLNVQQLTRHWSRDVQIVAYFERQPSGRQIDRALTRLRAWREVEGVGFVSSRQAYQRFSRRLGDDADLLAGMPDDFLPASIEIRLKEPFRNRAGVEQVVARLKAEGDFSDLRYGHDWLERFEAFLTLLRTAGLILGGFLLFAALFIVANTIKLTLYARREELEVMALVGGTPAFIKTPFLVEGALQGALGGLLALLASFTLFNLFLRQDLGALLLAAGISRIRFLPPDWQLLLVGIGTALGFLGSLFSLRRFVRI</sequence>
<organism evidence="16 17">
    <name type="scientific">Geothermobacter ehrlichii</name>
    <dbReference type="NCBI Taxonomy" id="213224"/>
    <lineage>
        <taxon>Bacteria</taxon>
        <taxon>Pseudomonadati</taxon>
        <taxon>Thermodesulfobacteriota</taxon>
        <taxon>Desulfuromonadia</taxon>
        <taxon>Desulfuromonadales</taxon>
        <taxon>Geothermobacteraceae</taxon>
        <taxon>Geothermobacter</taxon>
    </lineage>
</organism>
<protein>
    <recommendedName>
        <fullName evidence="4 12">Cell division protein FtsX</fullName>
    </recommendedName>
</protein>
<dbReference type="OrthoDB" id="9813411at2"/>
<feature type="transmembrane region" description="Helical" evidence="13">
    <location>
        <begin position="271"/>
        <end position="291"/>
    </location>
</feature>
<dbReference type="NCBIfam" id="TIGR00439">
    <property type="entry name" value="FtsX_Gneg"/>
    <property type="match status" value="1"/>
</dbReference>
<evidence type="ECO:0000256" key="3">
    <source>
        <dbReference type="ARBA" id="ARBA00011160"/>
    </source>
</evidence>
<comment type="caution">
    <text evidence="16">The sequence shown here is derived from an EMBL/GenBank/DDBJ whole genome shotgun (WGS) entry which is preliminary data.</text>
</comment>
<evidence type="ECO:0000256" key="12">
    <source>
        <dbReference type="PIRNR" id="PIRNR003097"/>
    </source>
</evidence>
<evidence type="ECO:0000256" key="4">
    <source>
        <dbReference type="ARBA" id="ARBA00021907"/>
    </source>
</evidence>
<keyword evidence="11 12" id="KW-0131">Cell cycle</keyword>
<comment type="similarity">
    <text evidence="2 12">Belongs to the ABC-4 integral membrane protein family. FtsX subfamily.</text>
</comment>
<dbReference type="Pfam" id="PF18075">
    <property type="entry name" value="FtsX_ECD"/>
    <property type="match status" value="1"/>
</dbReference>
<dbReference type="Proteomes" id="UP000324159">
    <property type="component" value="Unassembled WGS sequence"/>
</dbReference>
<dbReference type="InterPro" id="IPR004513">
    <property type="entry name" value="FtsX"/>
</dbReference>
<proteinExistence type="inferred from homology"/>
<keyword evidence="5 12" id="KW-1003">Cell membrane</keyword>
<dbReference type="Gene3D" id="3.30.70.3040">
    <property type="match status" value="1"/>
</dbReference>
<accession>A0A5D3WK62</accession>
<evidence type="ECO:0000313" key="17">
    <source>
        <dbReference type="Proteomes" id="UP000324159"/>
    </source>
</evidence>
<gene>
    <name evidence="16" type="ORF">EDC39_105113</name>
</gene>
<feature type="transmembrane region" description="Helical" evidence="13">
    <location>
        <begin position="169"/>
        <end position="190"/>
    </location>
</feature>
<evidence type="ECO:0000259" key="14">
    <source>
        <dbReference type="Pfam" id="PF02687"/>
    </source>
</evidence>
<evidence type="ECO:0000256" key="9">
    <source>
        <dbReference type="ARBA" id="ARBA00022989"/>
    </source>
</evidence>
<dbReference type="EMBL" id="VNIB01000005">
    <property type="protein sequence ID" value="TYO98744.1"/>
    <property type="molecule type" value="Genomic_DNA"/>
</dbReference>
<keyword evidence="6" id="KW-0997">Cell inner membrane</keyword>
<keyword evidence="10 12" id="KW-0472">Membrane</keyword>
<dbReference type="InterPro" id="IPR040690">
    <property type="entry name" value="FtsX_ECD"/>
</dbReference>
<feature type="transmembrane region" description="Helical" evidence="13">
    <location>
        <begin position="226"/>
        <end position="248"/>
    </location>
</feature>
<evidence type="ECO:0000256" key="11">
    <source>
        <dbReference type="ARBA" id="ARBA00023306"/>
    </source>
</evidence>
<keyword evidence="9 13" id="KW-1133">Transmembrane helix</keyword>
<feature type="transmembrane region" description="Helical" evidence="13">
    <location>
        <begin position="20"/>
        <end position="44"/>
    </location>
</feature>
<evidence type="ECO:0000256" key="10">
    <source>
        <dbReference type="ARBA" id="ARBA00023136"/>
    </source>
</evidence>
<dbReference type="RefSeq" id="WP_148895681.1">
    <property type="nucleotide sequence ID" value="NZ_VNIB01000005.1"/>
</dbReference>